<organism evidence="2 3">
    <name type="scientific">Oikopleura dioica</name>
    <name type="common">Tunicate</name>
    <dbReference type="NCBI Taxonomy" id="34765"/>
    <lineage>
        <taxon>Eukaryota</taxon>
        <taxon>Metazoa</taxon>
        <taxon>Chordata</taxon>
        <taxon>Tunicata</taxon>
        <taxon>Appendicularia</taxon>
        <taxon>Copelata</taxon>
        <taxon>Oikopleuridae</taxon>
        <taxon>Oikopleura</taxon>
    </lineage>
</organism>
<evidence type="ECO:0000256" key="1">
    <source>
        <dbReference type="SAM" id="Phobius"/>
    </source>
</evidence>
<keyword evidence="1" id="KW-1133">Transmembrane helix</keyword>
<dbReference type="Proteomes" id="UP001158576">
    <property type="component" value="Chromosome 2"/>
</dbReference>
<gene>
    <name evidence="2" type="ORF">OKIOD_LOCUS13070</name>
</gene>
<keyword evidence="1" id="KW-0472">Membrane</keyword>
<dbReference type="InterPro" id="IPR015422">
    <property type="entry name" value="PyrdxlP-dep_Trfase_small"/>
</dbReference>
<accession>A0ABN7SWP0</accession>
<evidence type="ECO:0000313" key="2">
    <source>
        <dbReference type="EMBL" id="CAG5109822.1"/>
    </source>
</evidence>
<feature type="transmembrane region" description="Helical" evidence="1">
    <location>
        <begin position="12"/>
        <end position="33"/>
    </location>
</feature>
<sequence length="149" mass="17134">MKEETKLKLKNWIVLCWATFDLLFHAVLVFAWIGTDDLFVASAAFYLFPDFEICRAKLLEKSCKTGQDMCDLLFEEEKVALMPGGSTFLRPEEELTSRLCYIDFNGGDAMKASEKIGLEKSLPEDFVEKEVKTMFDAIQKLCNFVKRYS</sequence>
<dbReference type="Gene3D" id="3.90.1150.10">
    <property type="entry name" value="Aspartate Aminotransferase, domain 1"/>
    <property type="match status" value="1"/>
</dbReference>
<keyword evidence="1" id="KW-0812">Transmembrane</keyword>
<evidence type="ECO:0000313" key="3">
    <source>
        <dbReference type="Proteomes" id="UP001158576"/>
    </source>
</evidence>
<reference evidence="2 3" key="1">
    <citation type="submission" date="2021-04" db="EMBL/GenBank/DDBJ databases">
        <authorList>
            <person name="Bliznina A."/>
        </authorList>
    </citation>
    <scope>NUCLEOTIDE SEQUENCE [LARGE SCALE GENOMIC DNA]</scope>
</reference>
<protein>
    <submittedName>
        <fullName evidence="2">Oidioi.mRNA.OKI2018_I69.chr2.g4305.t1.cds</fullName>
    </submittedName>
</protein>
<dbReference type="EMBL" id="OU015567">
    <property type="protein sequence ID" value="CAG5109822.1"/>
    <property type="molecule type" value="Genomic_DNA"/>
</dbReference>
<keyword evidence="3" id="KW-1185">Reference proteome</keyword>
<proteinExistence type="predicted"/>
<name>A0ABN7SWP0_OIKDI</name>